<proteinExistence type="predicted"/>
<reference evidence="2" key="1">
    <citation type="submission" date="2016-11" db="EMBL/GenBank/DDBJ databases">
        <authorList>
            <person name="Varghese N."/>
            <person name="Submissions S."/>
        </authorList>
    </citation>
    <scope>NUCLEOTIDE SEQUENCE [LARGE SCALE GENOMIC DNA]</scope>
    <source>
        <strain evidence="2">DSM 19858</strain>
    </source>
</reference>
<keyword evidence="2" id="KW-1185">Reference proteome</keyword>
<evidence type="ECO:0000313" key="2">
    <source>
        <dbReference type="Proteomes" id="UP000184543"/>
    </source>
</evidence>
<protein>
    <submittedName>
        <fullName evidence="1">Uncharacterized protein</fullName>
    </submittedName>
</protein>
<dbReference type="AlphaFoldDB" id="A0A1M6GE02"/>
<dbReference type="RefSeq" id="WP_139278094.1">
    <property type="nucleotide sequence ID" value="NZ_FQYU01000002.1"/>
</dbReference>
<dbReference type="STRING" id="192903.SAMN04488513_102783"/>
<name>A0A1M6GE02_9FLAO</name>
<dbReference type="OrthoDB" id="981650at2"/>
<dbReference type="Proteomes" id="UP000184543">
    <property type="component" value="Unassembled WGS sequence"/>
</dbReference>
<evidence type="ECO:0000313" key="1">
    <source>
        <dbReference type="EMBL" id="SHJ08190.1"/>
    </source>
</evidence>
<sequence length="66" mass="7459">MNKHLNRLSIVVCFLSMNQLKGQEIFDTTPETFELPLSLSTSKLADGGILLFTTTLFKKMIFQHGI</sequence>
<accession>A0A1M6GE02</accession>
<dbReference type="EMBL" id="FQYU01000002">
    <property type="protein sequence ID" value="SHJ08190.1"/>
    <property type="molecule type" value="Genomic_DNA"/>
</dbReference>
<gene>
    <name evidence="1" type="ORF">SAMN04488513_102783</name>
</gene>
<organism evidence="1 2">
    <name type="scientific">Pseudozobellia thermophila</name>
    <dbReference type="NCBI Taxonomy" id="192903"/>
    <lineage>
        <taxon>Bacteria</taxon>
        <taxon>Pseudomonadati</taxon>
        <taxon>Bacteroidota</taxon>
        <taxon>Flavobacteriia</taxon>
        <taxon>Flavobacteriales</taxon>
        <taxon>Flavobacteriaceae</taxon>
        <taxon>Pseudozobellia</taxon>
    </lineage>
</organism>